<evidence type="ECO:0000313" key="3">
    <source>
        <dbReference type="EMBL" id="TAA75399.1"/>
    </source>
</evidence>
<sequence>MLRNNVARLWLIVSLLYCFAATGWAADVQVSAELNPSTFAQDQGAELVITVNGASSAQPELPAAEGLRFRSLGQSSQTSWVNGQVSASVAFSFIVQAEKIGQHTIGPVKVTADGKTYTTQPVSCTVSPAQNSSGTAAVPPTGSNSAPQTEEESENIGFLRILPQTDKFYAGQLVPFTIKAYFKPGRRIHLKTTPSLIGENFLLQSLDQEPSQQQEQVNGEQFTALTWYGVLSAIKEGTAALSVQVDADLMVREQSQPHGSPFDAPFSNDPFFDDFFGRYTPREIKLASPEKTVTVLSLPNKNRPADFKGAVGMFSLAVAASGTDGRPGDPITLKMKIGGSGNFDSVQAPELTDSKGWKLYPASASFIGQPRGKSEKTFEQAIVPVGSNLTAVPPLHFSYFDPAAGDYVTLKSEPIPLQLQQAAEPVPPPAQQQPPPPLKNKKNQAEPKARKHFVFLRSESEKIVRNFQPLYEKHWFLTTMAGAGCCLVSGLLLDLRRKKLESNPSLVLRKQVEKKIARHFREMKAAAAAKDQERFRLHCQEAVQKRTGAAWGRAPEAITLADLSERLPADAPLLALFARLEQSSYAAQHLEKAEMEAMLQIAQQELDKLA</sequence>
<evidence type="ECO:0000256" key="2">
    <source>
        <dbReference type="SAM" id="SignalP"/>
    </source>
</evidence>
<feature type="compositionally biased region" description="Polar residues" evidence="1">
    <location>
        <begin position="128"/>
        <end position="148"/>
    </location>
</feature>
<dbReference type="Proteomes" id="UP000316238">
    <property type="component" value="Unassembled WGS sequence"/>
</dbReference>
<protein>
    <submittedName>
        <fullName evidence="3">Oxygen tolerance</fullName>
    </submittedName>
</protein>
<dbReference type="AlphaFoldDB" id="A0A521G2Y9"/>
<feature type="region of interest" description="Disordered" evidence="1">
    <location>
        <begin position="128"/>
        <end position="154"/>
    </location>
</feature>
<dbReference type="EMBL" id="NQJD01000007">
    <property type="protein sequence ID" value="TAA75399.1"/>
    <property type="molecule type" value="Genomic_DNA"/>
</dbReference>
<feature type="compositionally biased region" description="Pro residues" evidence="1">
    <location>
        <begin position="425"/>
        <end position="438"/>
    </location>
</feature>
<feature type="region of interest" description="Disordered" evidence="1">
    <location>
        <begin position="422"/>
        <end position="446"/>
    </location>
</feature>
<organism evidence="3 4">
    <name type="scientific">Candidatus Electronema aureum</name>
    <dbReference type="NCBI Taxonomy" id="2005002"/>
    <lineage>
        <taxon>Bacteria</taxon>
        <taxon>Pseudomonadati</taxon>
        <taxon>Thermodesulfobacteriota</taxon>
        <taxon>Desulfobulbia</taxon>
        <taxon>Desulfobulbales</taxon>
        <taxon>Desulfobulbaceae</taxon>
        <taxon>Candidatus Electronema</taxon>
    </lineage>
</organism>
<comment type="caution">
    <text evidence="3">The sequence shown here is derived from an EMBL/GenBank/DDBJ whole genome shotgun (WGS) entry which is preliminary data.</text>
</comment>
<dbReference type="InterPro" id="IPR025738">
    <property type="entry name" value="BatD"/>
</dbReference>
<proteinExistence type="predicted"/>
<name>A0A521G2Y9_9BACT</name>
<accession>A0A521G2Y9</accession>
<feature type="signal peptide" evidence="2">
    <location>
        <begin position="1"/>
        <end position="25"/>
    </location>
</feature>
<gene>
    <name evidence="3" type="ORF">CDV28_10746</name>
</gene>
<keyword evidence="2" id="KW-0732">Signal</keyword>
<evidence type="ECO:0000256" key="1">
    <source>
        <dbReference type="SAM" id="MobiDB-lite"/>
    </source>
</evidence>
<dbReference type="Pfam" id="PF13584">
    <property type="entry name" value="BatD"/>
    <property type="match status" value="1"/>
</dbReference>
<dbReference type="PANTHER" id="PTHR40940">
    <property type="entry name" value="PROTEIN BATD-RELATED"/>
    <property type="match status" value="1"/>
</dbReference>
<dbReference type="PANTHER" id="PTHR40940:SF2">
    <property type="entry name" value="BATD"/>
    <property type="match status" value="1"/>
</dbReference>
<keyword evidence="4" id="KW-1185">Reference proteome</keyword>
<reference evidence="3" key="1">
    <citation type="submission" date="2017-07" db="EMBL/GenBank/DDBJ databases">
        <title>The cable genome - Insights into the physiology and evolution of filamentous bacteria capable of sulfide oxidation via long distance electron transfer.</title>
        <authorList>
            <person name="Thorup C."/>
            <person name="Bjerg J.T."/>
            <person name="Schreiber L."/>
            <person name="Nielsen L.P."/>
            <person name="Kjeldsen K.U."/>
            <person name="Boesen T."/>
            <person name="Boggild A."/>
            <person name="Meysman F."/>
            <person name="Geelhoed J."/>
            <person name="Schramm A."/>
        </authorList>
    </citation>
    <scope>NUCLEOTIDE SEQUENCE [LARGE SCALE GENOMIC DNA]</scope>
    <source>
        <strain evidence="3">GS</strain>
    </source>
</reference>
<evidence type="ECO:0000313" key="4">
    <source>
        <dbReference type="Proteomes" id="UP000316238"/>
    </source>
</evidence>
<feature type="chain" id="PRO_5021855658" evidence="2">
    <location>
        <begin position="26"/>
        <end position="610"/>
    </location>
</feature>